<reference evidence="2 3" key="1">
    <citation type="submission" date="2023-12" db="EMBL/GenBank/DDBJ databases">
        <title>Novel species of the genus Arcicella isolated from rivers.</title>
        <authorList>
            <person name="Lu H."/>
        </authorList>
    </citation>
    <scope>NUCLEOTIDE SEQUENCE [LARGE SCALE GENOMIC DNA]</scope>
    <source>
        <strain evidence="2 3">LMG 21963</strain>
    </source>
</reference>
<dbReference type="EMBL" id="JAYFUL010000031">
    <property type="protein sequence ID" value="MEA5259478.1"/>
    <property type="molecule type" value="Genomic_DNA"/>
</dbReference>
<organism evidence="2 3">
    <name type="scientific">Arcicella aquatica</name>
    <dbReference type="NCBI Taxonomy" id="217141"/>
    <lineage>
        <taxon>Bacteria</taxon>
        <taxon>Pseudomonadati</taxon>
        <taxon>Bacteroidota</taxon>
        <taxon>Cytophagia</taxon>
        <taxon>Cytophagales</taxon>
        <taxon>Flectobacillaceae</taxon>
        <taxon>Arcicella</taxon>
    </lineage>
</organism>
<evidence type="ECO:0000259" key="1">
    <source>
        <dbReference type="Pfam" id="PF00082"/>
    </source>
</evidence>
<protein>
    <submittedName>
        <fullName evidence="2">S8 family peptidase</fullName>
    </submittedName>
</protein>
<dbReference type="InterPro" id="IPR000209">
    <property type="entry name" value="Peptidase_S8/S53_dom"/>
</dbReference>
<sequence length="827" mass="91634">MQKSPIQVVVNSHDFVDFWERQGGGSKKDFYENRDDEFINHKNKLIKQLSLLNEKKTDFDFSDVQFVKLRLKQSALAKSHRPTKIFSNDIAPIVGGGDLGELYIELTPNSIGKITEKIRSAENETRWKINKDGKTEANPTSIRSAVGSIDDISSYSKSDKRKFSVTEGIEWISKPQTGGAYIIELFEILPPRNQWDILPEYKFRLFKSFIEGLTQIGNGLVATTIAGIGNKDAIMGIRLEESSSKPNIQISPTSSSAKKESLIKQIVLDENKHYALLNFLDKHPLVKKILLPPVISKNESKSDSNSNIVEEYSQPQKNSLNSYPKVCIVDGGVSDLLNNWIIERWGLLSKSDKDEEHGTFIGGLLLSGQSLNGKQICKEIDGCNIIDLDLLPIPSSFENYYSQPLQFFRELELAVKDLKEKTGVRVFNFSLNIEEHVTSEGYSSAAKMLDKISEENDVIFIISAGNTDPNDFRKEWPNDPIDALSILAASKNDIIKTPAESSRNLSVAALNPPNLKGVVPFAPSNYTCRGPGIRVGLKPDLAHIGGAGSSTNTGLKSLDSNGKIIEGCGTSYAAPNVAKVLASLDHTIEGQVSRETLIGMSIHSATLPDVLNDSKFSEVAKFLVGFGIPSSSEEILNGSENEITLVFATRLIHGKKMTFDFSWPPSLVKNGKCIGKARLTIVSTPPFDYRYGAEFVRVNIDGHLRQLQNNGGYKGRLDPIYIPNHSVESILTEKNQISHSFKWSPVKVYEKEFVKGVGPSINWRLEVDYLEREGERIPPIGIPFTAILTISDSSKSKPIFNEMRQSLQSLGVKILDIKTAARVSARI</sequence>
<dbReference type="Pfam" id="PF00082">
    <property type="entry name" value="Peptidase_S8"/>
    <property type="match status" value="1"/>
</dbReference>
<dbReference type="SUPFAM" id="SSF52743">
    <property type="entry name" value="Subtilisin-like"/>
    <property type="match status" value="1"/>
</dbReference>
<evidence type="ECO:0000313" key="2">
    <source>
        <dbReference type="EMBL" id="MEA5259478.1"/>
    </source>
</evidence>
<accession>A0ABU5QQW4</accession>
<keyword evidence="3" id="KW-1185">Reference proteome</keyword>
<dbReference type="Gene3D" id="3.40.50.200">
    <property type="entry name" value="Peptidase S8/S53 domain"/>
    <property type="match status" value="1"/>
</dbReference>
<dbReference type="RefSeq" id="WP_323251132.1">
    <property type="nucleotide sequence ID" value="NZ_JAYFUL010000031.1"/>
</dbReference>
<dbReference type="Proteomes" id="UP001304671">
    <property type="component" value="Unassembled WGS sequence"/>
</dbReference>
<evidence type="ECO:0000313" key="3">
    <source>
        <dbReference type="Proteomes" id="UP001304671"/>
    </source>
</evidence>
<comment type="caution">
    <text evidence="2">The sequence shown here is derived from an EMBL/GenBank/DDBJ whole genome shotgun (WGS) entry which is preliminary data.</text>
</comment>
<gene>
    <name evidence="2" type="ORF">VB264_16885</name>
</gene>
<dbReference type="InterPro" id="IPR034074">
    <property type="entry name" value="Y4bN_pept_dom"/>
</dbReference>
<dbReference type="InterPro" id="IPR036852">
    <property type="entry name" value="Peptidase_S8/S53_dom_sf"/>
</dbReference>
<proteinExistence type="predicted"/>
<name>A0ABU5QQW4_9BACT</name>
<feature type="domain" description="Peptidase S8/S53" evidence="1">
    <location>
        <begin position="351"/>
        <end position="627"/>
    </location>
</feature>
<dbReference type="CDD" id="cd04847">
    <property type="entry name" value="Peptidases_S8_Subtilisin_like_2"/>
    <property type="match status" value="1"/>
</dbReference>